<keyword evidence="3 6" id="KW-0812">Transmembrane</keyword>
<dbReference type="SUPFAM" id="SSF53850">
    <property type="entry name" value="Periplasmic binding protein-like II"/>
    <property type="match status" value="1"/>
</dbReference>
<evidence type="ECO:0000256" key="1">
    <source>
        <dbReference type="ARBA" id="ARBA00004651"/>
    </source>
</evidence>
<name>A0A1M5EL23_9BACT</name>
<feature type="transmembrane region" description="Helical" evidence="6">
    <location>
        <begin position="189"/>
        <end position="213"/>
    </location>
</feature>
<keyword evidence="4 6" id="KW-1133">Transmembrane helix</keyword>
<dbReference type="InterPro" id="IPR051449">
    <property type="entry name" value="ABC-2_transporter_component"/>
</dbReference>
<evidence type="ECO:0000256" key="6">
    <source>
        <dbReference type="SAM" id="Phobius"/>
    </source>
</evidence>
<feature type="transmembrane region" description="Helical" evidence="6">
    <location>
        <begin position="328"/>
        <end position="348"/>
    </location>
</feature>
<evidence type="ECO:0000313" key="9">
    <source>
        <dbReference type="Proteomes" id="UP000184480"/>
    </source>
</evidence>
<feature type="transmembrane region" description="Helical" evidence="6">
    <location>
        <begin position="287"/>
        <end position="316"/>
    </location>
</feature>
<gene>
    <name evidence="8" type="ORF">SAMN05444362_11064</name>
</gene>
<dbReference type="PANTHER" id="PTHR30294">
    <property type="entry name" value="MEMBRANE COMPONENT OF ABC TRANSPORTER YHHJ-RELATED"/>
    <property type="match status" value="1"/>
</dbReference>
<protein>
    <submittedName>
        <fullName evidence="8">ABC-2 type transport system permease protein</fullName>
    </submittedName>
</protein>
<dbReference type="Gene3D" id="3.40.190.10">
    <property type="entry name" value="Periplasmic binding protein-like II"/>
    <property type="match status" value="1"/>
</dbReference>
<feature type="domain" description="ABC-2 type transporter transmembrane" evidence="7">
    <location>
        <begin position="19"/>
        <end position="400"/>
    </location>
</feature>
<dbReference type="InterPro" id="IPR013525">
    <property type="entry name" value="ABC2_TM"/>
</dbReference>
<dbReference type="RefSeq" id="WP_062182331.1">
    <property type="nucleotide sequence ID" value="NZ_BBXL01000016.1"/>
</dbReference>
<keyword evidence="2" id="KW-1003">Cell membrane</keyword>
<evidence type="ECO:0000256" key="4">
    <source>
        <dbReference type="ARBA" id="ARBA00022989"/>
    </source>
</evidence>
<feature type="transmembrane region" description="Helical" evidence="6">
    <location>
        <begin position="383"/>
        <end position="401"/>
    </location>
</feature>
<dbReference type="PANTHER" id="PTHR30294:SF29">
    <property type="entry name" value="MULTIDRUG ABC TRANSPORTER PERMEASE YBHS-RELATED"/>
    <property type="match status" value="1"/>
</dbReference>
<evidence type="ECO:0000256" key="5">
    <source>
        <dbReference type="ARBA" id="ARBA00023136"/>
    </source>
</evidence>
<dbReference type="OrthoDB" id="9768837at2"/>
<keyword evidence="9" id="KW-1185">Reference proteome</keyword>
<evidence type="ECO:0000259" key="7">
    <source>
        <dbReference type="Pfam" id="PF12698"/>
    </source>
</evidence>
<evidence type="ECO:0000313" key="8">
    <source>
        <dbReference type="EMBL" id="SHF79732.1"/>
    </source>
</evidence>
<feature type="transmembrane region" description="Helical" evidence="6">
    <location>
        <begin position="234"/>
        <end position="267"/>
    </location>
</feature>
<dbReference type="EMBL" id="FQUC01000010">
    <property type="protein sequence ID" value="SHF79732.1"/>
    <property type="molecule type" value="Genomic_DNA"/>
</dbReference>
<dbReference type="Proteomes" id="UP000184480">
    <property type="component" value="Unassembled WGS sequence"/>
</dbReference>
<comment type="subcellular location">
    <subcellularLocation>
        <location evidence="1">Cell membrane</location>
        <topology evidence="1">Multi-pass membrane protein</topology>
    </subcellularLocation>
</comment>
<feature type="transmembrane region" description="Helical" evidence="6">
    <location>
        <begin position="21"/>
        <end position="42"/>
    </location>
</feature>
<organism evidence="8 9">
    <name type="scientific">Dysgonomonas macrotermitis</name>
    <dbReference type="NCBI Taxonomy" id="1346286"/>
    <lineage>
        <taxon>Bacteria</taxon>
        <taxon>Pseudomonadati</taxon>
        <taxon>Bacteroidota</taxon>
        <taxon>Bacteroidia</taxon>
        <taxon>Bacteroidales</taxon>
        <taxon>Dysgonomonadaceae</taxon>
        <taxon>Dysgonomonas</taxon>
    </lineage>
</organism>
<sequence>MKALKLIIQREYLTRIKKKSFLILTILMPAIFIGVIFLPIWLSGIKDSEAKHIAVIDPTGKYASHLQSSDEYKFDITDHNPGHLVSEGGSELYGILQVTDDLSVNPKAITFYSEKQAPIGLLSYINSTLSEVVKSEKLSTLSSRDNIDPKVLTEIREITQSRNNVSVTTMRWDENGAEKETSTAIASGIGGVITLLMYMFILMYGAMVMNGVVEEKSNRIVEVLISSVRPFDLMMGKIIGIGLVGLTQLLIWAVLLGVVSASAGTWLTSSGMSDAAPMLTNMELLFSVNWIEILICFLLFFVGGYLIYASIFAIIGAAVDNAQDTQQFVMPVTLIFIFALYVGIYSIQNPDGPLAFWCSLIPITSPIVMMVRIPFGVPLWQEVLSVAILYISIVLVVKFAAKIYRVGILMYGKKPSMKEIIKWFSYK</sequence>
<accession>A0A1M5EL23</accession>
<proteinExistence type="predicted"/>
<evidence type="ECO:0000256" key="2">
    <source>
        <dbReference type="ARBA" id="ARBA00022475"/>
    </source>
</evidence>
<dbReference type="GO" id="GO:0005886">
    <property type="term" value="C:plasma membrane"/>
    <property type="evidence" value="ECO:0007669"/>
    <property type="project" value="UniProtKB-SubCell"/>
</dbReference>
<dbReference type="GO" id="GO:0140359">
    <property type="term" value="F:ABC-type transporter activity"/>
    <property type="evidence" value="ECO:0007669"/>
    <property type="project" value="InterPro"/>
</dbReference>
<reference evidence="9" key="1">
    <citation type="submission" date="2016-11" db="EMBL/GenBank/DDBJ databases">
        <authorList>
            <person name="Varghese N."/>
            <person name="Submissions S."/>
        </authorList>
    </citation>
    <scope>NUCLEOTIDE SEQUENCE [LARGE SCALE GENOMIC DNA]</scope>
    <source>
        <strain evidence="9">DSM 27370</strain>
    </source>
</reference>
<keyword evidence="5 6" id="KW-0472">Membrane</keyword>
<dbReference type="STRING" id="1346286.SAMN05444362_11064"/>
<dbReference type="AlphaFoldDB" id="A0A1M5EL23"/>
<dbReference type="Pfam" id="PF12698">
    <property type="entry name" value="ABC2_membrane_3"/>
    <property type="match status" value="1"/>
</dbReference>
<feature type="transmembrane region" description="Helical" evidence="6">
    <location>
        <begin position="354"/>
        <end position="371"/>
    </location>
</feature>
<evidence type="ECO:0000256" key="3">
    <source>
        <dbReference type="ARBA" id="ARBA00022692"/>
    </source>
</evidence>